<gene>
    <name evidence="6 8" type="primary">nusB</name>
    <name evidence="8" type="ORF">Q9312_15740</name>
</gene>
<evidence type="ECO:0000256" key="1">
    <source>
        <dbReference type="ARBA" id="ARBA00005952"/>
    </source>
</evidence>
<keyword evidence="9" id="KW-1185">Reference proteome</keyword>
<evidence type="ECO:0000313" key="9">
    <source>
        <dbReference type="Proteomes" id="UP001239782"/>
    </source>
</evidence>
<dbReference type="InterPro" id="IPR006027">
    <property type="entry name" value="NusB_RsmB_TIM44"/>
</dbReference>
<dbReference type="KEGG" id="plei:Q9312_15740"/>
<organism evidence="8 9">
    <name type="scientific">Pleionea litopenaei</name>
    <dbReference type="NCBI Taxonomy" id="3070815"/>
    <lineage>
        <taxon>Bacteria</taxon>
        <taxon>Pseudomonadati</taxon>
        <taxon>Pseudomonadota</taxon>
        <taxon>Gammaproteobacteria</taxon>
        <taxon>Oceanospirillales</taxon>
        <taxon>Pleioneaceae</taxon>
        <taxon>Pleionea</taxon>
    </lineage>
</organism>
<evidence type="ECO:0000313" key="8">
    <source>
        <dbReference type="EMBL" id="WMS86673.1"/>
    </source>
</evidence>
<dbReference type="FunFam" id="1.10.940.10:FF:000001">
    <property type="entry name" value="Transcription antitermination factor NusB"/>
    <property type="match status" value="1"/>
</dbReference>
<dbReference type="HAMAP" id="MF_00073">
    <property type="entry name" value="NusB"/>
    <property type="match status" value="1"/>
</dbReference>
<dbReference type="CDD" id="cd00619">
    <property type="entry name" value="Terminator_NusB"/>
    <property type="match status" value="1"/>
</dbReference>
<keyword evidence="2 6" id="KW-0889">Transcription antitermination</keyword>
<name>A0AA51RS66_9GAMM</name>
<keyword evidence="3 6" id="KW-0694">RNA-binding</keyword>
<dbReference type="InterPro" id="IPR035926">
    <property type="entry name" value="NusB-like_sf"/>
</dbReference>
<dbReference type="GO" id="GO:0031564">
    <property type="term" value="P:transcription antitermination"/>
    <property type="evidence" value="ECO:0007669"/>
    <property type="project" value="UniProtKB-KW"/>
</dbReference>
<comment type="function">
    <text evidence="6">Involved in transcription antitermination. Required for transcription of ribosomal RNA (rRNA) genes. Binds specifically to the boxA antiterminator sequence of the ribosomal RNA (rrn) operons.</text>
</comment>
<evidence type="ECO:0000259" key="7">
    <source>
        <dbReference type="Pfam" id="PF01029"/>
    </source>
</evidence>
<evidence type="ECO:0000256" key="2">
    <source>
        <dbReference type="ARBA" id="ARBA00022814"/>
    </source>
</evidence>
<evidence type="ECO:0000256" key="5">
    <source>
        <dbReference type="ARBA" id="ARBA00023163"/>
    </source>
</evidence>
<accession>A0AA51RS66</accession>
<evidence type="ECO:0000256" key="4">
    <source>
        <dbReference type="ARBA" id="ARBA00023015"/>
    </source>
</evidence>
<keyword evidence="5 6" id="KW-0804">Transcription</keyword>
<dbReference type="RefSeq" id="WP_309201818.1">
    <property type="nucleotide sequence ID" value="NZ_CP133548.1"/>
</dbReference>
<dbReference type="SUPFAM" id="SSF48013">
    <property type="entry name" value="NusB-like"/>
    <property type="match status" value="1"/>
</dbReference>
<feature type="domain" description="NusB/RsmB/TIM44" evidence="7">
    <location>
        <begin position="9"/>
        <end position="134"/>
    </location>
</feature>
<dbReference type="PANTHER" id="PTHR11078:SF3">
    <property type="entry name" value="ANTITERMINATION NUSB DOMAIN-CONTAINING PROTEIN"/>
    <property type="match status" value="1"/>
</dbReference>
<evidence type="ECO:0000256" key="6">
    <source>
        <dbReference type="HAMAP-Rule" id="MF_00073"/>
    </source>
</evidence>
<dbReference type="GO" id="GO:0005829">
    <property type="term" value="C:cytosol"/>
    <property type="evidence" value="ECO:0007669"/>
    <property type="project" value="TreeGrafter"/>
</dbReference>
<dbReference type="AlphaFoldDB" id="A0AA51RS66"/>
<proteinExistence type="inferred from homology"/>
<dbReference type="PANTHER" id="PTHR11078">
    <property type="entry name" value="N UTILIZATION SUBSTANCE PROTEIN B-RELATED"/>
    <property type="match status" value="1"/>
</dbReference>
<dbReference type="Pfam" id="PF01029">
    <property type="entry name" value="NusB"/>
    <property type="match status" value="1"/>
</dbReference>
<keyword evidence="4 6" id="KW-0805">Transcription regulation</keyword>
<sequence length="143" mass="16432">MAFKPSHRRKARHYAVQAIYQWQMSGNAVADIENQFIETINPNKVEVPYFLALLRGTLTHLSNLDEQLTPYIDRDVEEIDPVERAVLRLAAFELLERQDIPYKVVINEALELAKVFGAEDGHKYVNGVLDKVAKVMRPLEVRT</sequence>
<protein>
    <recommendedName>
        <fullName evidence="6">Transcription antitermination protein NusB</fullName>
    </recommendedName>
    <alternativeName>
        <fullName evidence="6">Antitermination factor NusB</fullName>
    </alternativeName>
</protein>
<dbReference type="EMBL" id="CP133548">
    <property type="protein sequence ID" value="WMS86673.1"/>
    <property type="molecule type" value="Genomic_DNA"/>
</dbReference>
<reference evidence="8 9" key="1">
    <citation type="submission" date="2023-08" db="EMBL/GenBank/DDBJ databases">
        <title>Pleionea litopenaei sp. nov., isolated from stomach of juvenile Litopenaeus vannamei.</title>
        <authorList>
            <person name="Rho A.M."/>
            <person name="Hwang C.Y."/>
        </authorList>
    </citation>
    <scope>NUCLEOTIDE SEQUENCE [LARGE SCALE GENOMIC DNA]</scope>
    <source>
        <strain evidence="8 9">HL-JVS1</strain>
    </source>
</reference>
<dbReference type="GO" id="GO:0003723">
    <property type="term" value="F:RNA binding"/>
    <property type="evidence" value="ECO:0007669"/>
    <property type="project" value="UniProtKB-UniRule"/>
</dbReference>
<comment type="similarity">
    <text evidence="1 6">Belongs to the NusB family.</text>
</comment>
<evidence type="ECO:0000256" key="3">
    <source>
        <dbReference type="ARBA" id="ARBA00022884"/>
    </source>
</evidence>
<dbReference type="Proteomes" id="UP001239782">
    <property type="component" value="Chromosome"/>
</dbReference>
<dbReference type="GO" id="GO:0006353">
    <property type="term" value="P:DNA-templated transcription termination"/>
    <property type="evidence" value="ECO:0007669"/>
    <property type="project" value="UniProtKB-UniRule"/>
</dbReference>
<dbReference type="InterPro" id="IPR011605">
    <property type="entry name" value="NusB_fam"/>
</dbReference>
<dbReference type="Gene3D" id="1.10.940.10">
    <property type="entry name" value="NusB-like"/>
    <property type="match status" value="1"/>
</dbReference>
<dbReference type="NCBIfam" id="TIGR01951">
    <property type="entry name" value="nusB"/>
    <property type="match status" value="1"/>
</dbReference>